<dbReference type="GO" id="GO:0016791">
    <property type="term" value="F:phosphatase activity"/>
    <property type="evidence" value="ECO:0007669"/>
    <property type="project" value="TreeGrafter"/>
</dbReference>
<keyword evidence="4" id="KW-1185">Reference proteome</keyword>
<evidence type="ECO:0000256" key="1">
    <source>
        <dbReference type="PIRSR" id="PIRSR613078-1"/>
    </source>
</evidence>
<evidence type="ECO:0000313" key="3">
    <source>
        <dbReference type="EMBL" id="MQM72530.1"/>
    </source>
</evidence>
<sequence>MKLTIVRHAQTLGNAEKRYLGMTESELTERGRAQQAQTLARLSGTTFDAVYASPSGRTMAMAEQLARASHVRVRQDDRLREMHFGIFDGLTAAEAEAQYQEIWQAWLADFDRYRLPEGEGFQDVKARFAAFWKEIKGAYDDSAHLALVTHGGVVRAALAVLCGMPDALTWHVETQPASIVQIKMIGDYGVLCGLIPSETLQ</sequence>
<dbReference type="InterPro" id="IPR029033">
    <property type="entry name" value="His_PPase_superfam"/>
</dbReference>
<dbReference type="Gene3D" id="3.40.50.1240">
    <property type="entry name" value="Phosphoglycerate mutase-like"/>
    <property type="match status" value="1"/>
</dbReference>
<dbReference type="PIRSF" id="PIRSF000709">
    <property type="entry name" value="6PFK_2-Ptase"/>
    <property type="match status" value="1"/>
</dbReference>
<name>A0A6L5GRQ4_9FIRM</name>
<gene>
    <name evidence="3" type="ORF">FRC53_03700</name>
</gene>
<dbReference type="SUPFAM" id="SSF53254">
    <property type="entry name" value="Phosphoglycerate mutase-like"/>
    <property type="match status" value="1"/>
</dbReference>
<feature type="active site" description="Tele-phosphohistidine intermediate" evidence="1">
    <location>
        <position position="8"/>
    </location>
</feature>
<dbReference type="CDD" id="cd07067">
    <property type="entry name" value="HP_PGM_like"/>
    <property type="match status" value="1"/>
</dbReference>
<feature type="binding site" evidence="2">
    <location>
        <begin position="7"/>
        <end position="14"/>
    </location>
    <ligand>
        <name>substrate</name>
    </ligand>
</feature>
<organism evidence="3 4">
    <name type="scientific">Candidatus Pseudoramibacter fermentans</name>
    <dbReference type="NCBI Taxonomy" id="2594427"/>
    <lineage>
        <taxon>Bacteria</taxon>
        <taxon>Bacillati</taxon>
        <taxon>Bacillota</taxon>
        <taxon>Clostridia</taxon>
        <taxon>Eubacteriales</taxon>
        <taxon>Eubacteriaceae</taxon>
        <taxon>Pseudoramibacter</taxon>
    </lineage>
</organism>
<dbReference type="SMART" id="SM00855">
    <property type="entry name" value="PGAM"/>
    <property type="match status" value="1"/>
</dbReference>
<dbReference type="GO" id="GO:0005737">
    <property type="term" value="C:cytoplasm"/>
    <property type="evidence" value="ECO:0007669"/>
    <property type="project" value="TreeGrafter"/>
</dbReference>
<feature type="active site" description="Proton donor/acceptor" evidence="1">
    <location>
        <position position="81"/>
    </location>
</feature>
<comment type="caution">
    <text evidence="3">The sequence shown here is derived from an EMBL/GenBank/DDBJ whole genome shotgun (WGS) entry which is preliminary data.</text>
</comment>
<dbReference type="InterPro" id="IPR013078">
    <property type="entry name" value="His_Pase_superF_clade-1"/>
</dbReference>
<dbReference type="EMBL" id="VOGB01000004">
    <property type="protein sequence ID" value="MQM72530.1"/>
    <property type="molecule type" value="Genomic_DNA"/>
</dbReference>
<dbReference type="PANTHER" id="PTHR48100">
    <property type="entry name" value="BROAD-SPECIFICITY PHOSPHATASE YOR283W-RELATED"/>
    <property type="match status" value="1"/>
</dbReference>
<evidence type="ECO:0000256" key="2">
    <source>
        <dbReference type="PIRSR" id="PIRSR613078-2"/>
    </source>
</evidence>
<dbReference type="Pfam" id="PF00300">
    <property type="entry name" value="His_Phos_1"/>
    <property type="match status" value="1"/>
</dbReference>
<proteinExistence type="predicted"/>
<dbReference type="InterPro" id="IPR050275">
    <property type="entry name" value="PGM_Phosphatase"/>
</dbReference>
<accession>A0A6L5GRQ4</accession>
<protein>
    <submittedName>
        <fullName evidence="3">Histidine phosphatase family protein</fullName>
    </submittedName>
</protein>
<dbReference type="PANTHER" id="PTHR48100:SF1">
    <property type="entry name" value="HISTIDINE PHOSPHATASE FAMILY PROTEIN-RELATED"/>
    <property type="match status" value="1"/>
</dbReference>
<evidence type="ECO:0000313" key="4">
    <source>
        <dbReference type="Proteomes" id="UP000473648"/>
    </source>
</evidence>
<feature type="binding site" evidence="2">
    <location>
        <position position="57"/>
    </location>
    <ligand>
        <name>substrate</name>
    </ligand>
</feature>
<dbReference type="Proteomes" id="UP000473648">
    <property type="component" value="Unassembled WGS sequence"/>
</dbReference>
<reference evidence="3" key="1">
    <citation type="journal article" date="2020" name="Appl. Environ. Microbiol.">
        <title>Medium-Chain Fatty Acid Synthesis by 'Candidatus Weimeria bifida' gen. nov., sp. nov., and 'Candidatus Pseudoramibacter fermentans' sp. nov.</title>
        <authorList>
            <person name="Scarborough M.J."/>
            <person name="Myers K.S."/>
            <person name="Donohue T.J."/>
            <person name="Noguera D.R."/>
        </authorList>
    </citation>
    <scope>NUCLEOTIDE SEQUENCE</scope>
    <source>
        <strain evidence="3">EUB1.1</strain>
    </source>
</reference>
<dbReference type="AlphaFoldDB" id="A0A6L5GRQ4"/>